<dbReference type="PANTHER" id="PTHR23268">
    <property type="entry name" value="T-CELL RECEPTOR BETA CHAIN"/>
    <property type="match status" value="1"/>
</dbReference>
<keyword evidence="5" id="KW-1185">Reference proteome</keyword>
<dbReference type="SUPFAM" id="SSF48726">
    <property type="entry name" value="Immunoglobulin"/>
    <property type="match status" value="1"/>
</dbReference>
<dbReference type="SMART" id="SM00409">
    <property type="entry name" value="IG"/>
    <property type="match status" value="1"/>
</dbReference>
<dbReference type="AlphaFoldDB" id="A0A8X7XG99"/>
<gene>
    <name evidence="4" type="primary">Trbv72</name>
    <name evidence="4" type="ORF">GTO96_0014381</name>
</gene>
<dbReference type="PANTHER" id="PTHR23268:SF117">
    <property type="entry name" value="T CELL RECEPTOR BETA VARIABLE 29-1"/>
    <property type="match status" value="1"/>
</dbReference>
<dbReference type="EMBL" id="JAATIS010000485">
    <property type="protein sequence ID" value="KAG2468660.1"/>
    <property type="molecule type" value="Genomic_DNA"/>
</dbReference>
<feature type="non-terminal residue" evidence="4">
    <location>
        <position position="1"/>
    </location>
</feature>
<dbReference type="GO" id="GO:0005886">
    <property type="term" value="C:plasma membrane"/>
    <property type="evidence" value="ECO:0007669"/>
    <property type="project" value="TreeGrafter"/>
</dbReference>
<dbReference type="InterPro" id="IPR036179">
    <property type="entry name" value="Ig-like_dom_sf"/>
</dbReference>
<comment type="caution">
    <text evidence="4">The sequence shown here is derived from an EMBL/GenBank/DDBJ whole genome shotgun (WGS) entry which is preliminary data.</text>
</comment>
<dbReference type="GO" id="GO:0002376">
    <property type="term" value="P:immune system process"/>
    <property type="evidence" value="ECO:0007669"/>
    <property type="project" value="UniProtKB-KW"/>
</dbReference>
<dbReference type="GO" id="GO:0007166">
    <property type="term" value="P:cell surface receptor signaling pathway"/>
    <property type="evidence" value="ECO:0007669"/>
    <property type="project" value="TreeGrafter"/>
</dbReference>
<feature type="non-terminal residue" evidence="4">
    <location>
        <position position="120"/>
    </location>
</feature>
<dbReference type="InterPro" id="IPR050413">
    <property type="entry name" value="TCR_beta_variable"/>
</dbReference>
<dbReference type="Gene3D" id="2.60.40.10">
    <property type="entry name" value="Immunoglobulins"/>
    <property type="match status" value="1"/>
</dbReference>
<reference evidence="4 5" key="1">
    <citation type="journal article" date="2021" name="Cell">
        <title>Tracing the genetic footprints of vertebrate landing in non-teleost ray-finned fishes.</title>
        <authorList>
            <person name="Bi X."/>
            <person name="Wang K."/>
            <person name="Yang L."/>
            <person name="Pan H."/>
            <person name="Jiang H."/>
            <person name="Wei Q."/>
            <person name="Fang M."/>
            <person name="Yu H."/>
            <person name="Zhu C."/>
            <person name="Cai Y."/>
            <person name="He Y."/>
            <person name="Gan X."/>
            <person name="Zeng H."/>
            <person name="Yu D."/>
            <person name="Zhu Y."/>
            <person name="Jiang H."/>
            <person name="Qiu Q."/>
            <person name="Yang H."/>
            <person name="Zhang Y.E."/>
            <person name="Wang W."/>
            <person name="Zhu M."/>
            <person name="He S."/>
            <person name="Zhang G."/>
        </authorList>
    </citation>
    <scope>NUCLEOTIDE SEQUENCE [LARGE SCALE GENOMIC DNA]</scope>
    <source>
        <strain evidence="4">Bchr_013</strain>
    </source>
</reference>
<dbReference type="InterPro" id="IPR013106">
    <property type="entry name" value="Ig_V-set"/>
</dbReference>
<accession>A0A8X7XG99</accession>
<evidence type="ECO:0000256" key="2">
    <source>
        <dbReference type="ARBA" id="ARBA00022859"/>
    </source>
</evidence>
<dbReference type="InterPro" id="IPR003599">
    <property type="entry name" value="Ig_sub"/>
</dbReference>
<proteinExistence type="predicted"/>
<dbReference type="InterPro" id="IPR007110">
    <property type="entry name" value="Ig-like_dom"/>
</dbReference>
<sequence>MLSFLHFTDILCQSTTVINQSPLNIIINQKQSAKIQCHQSATKTYMYWYRQQSTNELQLVVYSPYNSLPEYDDNLPKRFNATRSALEKIILSIENVQTIDTGFYLCAASDTVKGHTESLM</sequence>
<dbReference type="PROSITE" id="PS50835">
    <property type="entry name" value="IG_LIKE"/>
    <property type="match status" value="1"/>
</dbReference>
<dbReference type="Proteomes" id="UP000886611">
    <property type="component" value="Unassembled WGS sequence"/>
</dbReference>
<organism evidence="4 5">
    <name type="scientific">Polypterus senegalus</name>
    <name type="common">Senegal bichir</name>
    <dbReference type="NCBI Taxonomy" id="55291"/>
    <lineage>
        <taxon>Eukaryota</taxon>
        <taxon>Metazoa</taxon>
        <taxon>Chordata</taxon>
        <taxon>Craniata</taxon>
        <taxon>Vertebrata</taxon>
        <taxon>Euteleostomi</taxon>
        <taxon>Actinopterygii</taxon>
        <taxon>Polypteriformes</taxon>
        <taxon>Polypteridae</taxon>
        <taxon>Polypterus</taxon>
    </lineage>
</organism>
<keyword evidence="2" id="KW-0391">Immunity</keyword>
<evidence type="ECO:0000256" key="1">
    <source>
        <dbReference type="ARBA" id="ARBA00022729"/>
    </source>
</evidence>
<protein>
    <submittedName>
        <fullName evidence="4">TVB72 protein</fullName>
    </submittedName>
</protein>
<evidence type="ECO:0000313" key="5">
    <source>
        <dbReference type="Proteomes" id="UP000886611"/>
    </source>
</evidence>
<dbReference type="SMART" id="SM00406">
    <property type="entry name" value="IGv"/>
    <property type="match status" value="1"/>
</dbReference>
<evidence type="ECO:0000259" key="3">
    <source>
        <dbReference type="PROSITE" id="PS50835"/>
    </source>
</evidence>
<keyword evidence="1" id="KW-0732">Signal</keyword>
<name>A0A8X7XG99_POLSE</name>
<dbReference type="Pfam" id="PF07686">
    <property type="entry name" value="V-set"/>
    <property type="match status" value="1"/>
</dbReference>
<dbReference type="InterPro" id="IPR013783">
    <property type="entry name" value="Ig-like_fold"/>
</dbReference>
<feature type="domain" description="Ig-like" evidence="3">
    <location>
        <begin position="16"/>
        <end position="120"/>
    </location>
</feature>
<evidence type="ECO:0000313" key="4">
    <source>
        <dbReference type="EMBL" id="KAG2468660.1"/>
    </source>
</evidence>